<dbReference type="Proteomes" id="UP000778864">
    <property type="component" value="Unassembled WGS sequence"/>
</dbReference>
<organism evidence="1 2">
    <name type="scientific">Veillonella parvula</name>
    <name type="common">Staphylococcus parvulus</name>
    <dbReference type="NCBI Taxonomy" id="29466"/>
    <lineage>
        <taxon>Bacteria</taxon>
        <taxon>Bacillati</taxon>
        <taxon>Bacillota</taxon>
        <taxon>Negativicutes</taxon>
        <taxon>Veillonellales</taxon>
        <taxon>Veillonellaceae</taxon>
        <taxon>Veillonella</taxon>
    </lineage>
</organism>
<dbReference type="RefSeq" id="WP_278468451.1">
    <property type="nucleotide sequence ID" value="NZ_JAGZMU010000008.1"/>
</dbReference>
<protein>
    <submittedName>
        <fullName evidence="1">Uncharacterized protein</fullName>
    </submittedName>
</protein>
<comment type="caution">
    <text evidence="1">The sequence shown here is derived from an EMBL/GenBank/DDBJ whole genome shotgun (WGS) entry which is preliminary data.</text>
</comment>
<accession>A0A942WR25</accession>
<evidence type="ECO:0000313" key="2">
    <source>
        <dbReference type="Proteomes" id="UP000778864"/>
    </source>
</evidence>
<evidence type="ECO:0000313" key="1">
    <source>
        <dbReference type="EMBL" id="MBS4894016.1"/>
    </source>
</evidence>
<sequence>MKKNNLKIGYVIKQRNGKYGLLVNENIISGRNGYSLIERLSDDLLHIEKRKYDIIAVYEIEEPMKVNGYLKGKGLKCIWEREGV</sequence>
<reference evidence="1" key="1">
    <citation type="submission" date="2021-02" db="EMBL/GenBank/DDBJ databases">
        <title>Infant gut strain persistence is associated with maternal origin, phylogeny, and functional potential including surface adhesion and iron acquisition.</title>
        <authorList>
            <person name="Lou Y.C."/>
        </authorList>
    </citation>
    <scope>NUCLEOTIDE SEQUENCE</scope>
    <source>
        <strain evidence="1">L3_108_031G1_dasL3_108_031G1_concoct_20</strain>
    </source>
</reference>
<name>A0A942WR25_VEIPA</name>
<dbReference type="AlphaFoldDB" id="A0A942WR25"/>
<gene>
    <name evidence="1" type="ORF">KHZ90_09635</name>
</gene>
<dbReference type="EMBL" id="JAGZMU010000008">
    <property type="protein sequence ID" value="MBS4894016.1"/>
    <property type="molecule type" value="Genomic_DNA"/>
</dbReference>
<proteinExistence type="predicted"/>